<evidence type="ECO:0000313" key="2">
    <source>
        <dbReference type="EMBL" id="OBZ96440.1"/>
    </source>
</evidence>
<evidence type="ECO:0000256" key="1">
    <source>
        <dbReference type="SAM" id="SignalP"/>
    </source>
</evidence>
<gene>
    <name evidence="2" type="ORF">ADU59_06165</name>
</gene>
<protein>
    <submittedName>
        <fullName evidence="2">Uncharacterized protein</fullName>
    </submittedName>
</protein>
<keyword evidence="1" id="KW-0732">Signal</keyword>
<reference evidence="2 3" key="1">
    <citation type="journal article" date="2016" name="Syst. Appl. Microbiol.">
        <title>Pararhizobium polonicum sp. nov. isolated from tumors on stone fruit rootstocks.</title>
        <authorList>
            <person name="Pulawska J."/>
            <person name="Kuzmanovic N."/>
            <person name="Willems A."/>
            <person name="Pothier J.F."/>
        </authorList>
    </citation>
    <scope>NUCLEOTIDE SEQUENCE [LARGE SCALE GENOMIC DNA]</scope>
    <source>
        <strain evidence="2 3">F5.1</strain>
    </source>
</reference>
<dbReference type="Proteomes" id="UP000093111">
    <property type="component" value="Unassembled WGS sequence"/>
</dbReference>
<keyword evidence="3" id="KW-1185">Reference proteome</keyword>
<accession>A0A1C7P599</accession>
<feature type="signal peptide" evidence="1">
    <location>
        <begin position="1"/>
        <end position="23"/>
    </location>
</feature>
<proteinExistence type="predicted"/>
<dbReference type="AlphaFoldDB" id="A0A1C7P599"/>
<organism evidence="2 3">
    <name type="scientific">Pararhizobium polonicum</name>
    <dbReference type="NCBI Taxonomy" id="1612624"/>
    <lineage>
        <taxon>Bacteria</taxon>
        <taxon>Pseudomonadati</taxon>
        <taxon>Pseudomonadota</taxon>
        <taxon>Alphaproteobacteria</taxon>
        <taxon>Hyphomicrobiales</taxon>
        <taxon>Rhizobiaceae</taxon>
        <taxon>Rhizobium/Agrobacterium group</taxon>
        <taxon>Pararhizobium</taxon>
    </lineage>
</organism>
<comment type="caution">
    <text evidence="2">The sequence shown here is derived from an EMBL/GenBank/DDBJ whole genome shotgun (WGS) entry which is preliminary data.</text>
</comment>
<sequence>MCMRITVISGICAGFFNIGTATAMPVDMTVDRLLNICEAPTVQAAIVKGDELGWPRLTNAETEEWRTHFVGYNGGSVEVVGWRRDNTDGAEALSFWVAVGPNGHKACAYSARKPAGLLDALSQRLGAPDNLDKEDAIEMISASWKRGAVEYSFTQVGSSAVINIGPSQ</sequence>
<dbReference type="EMBL" id="LGLV01000005">
    <property type="protein sequence ID" value="OBZ96440.1"/>
    <property type="molecule type" value="Genomic_DNA"/>
</dbReference>
<feature type="chain" id="PRO_5008890267" evidence="1">
    <location>
        <begin position="24"/>
        <end position="168"/>
    </location>
</feature>
<name>A0A1C7P599_9HYPH</name>
<evidence type="ECO:0000313" key="3">
    <source>
        <dbReference type="Proteomes" id="UP000093111"/>
    </source>
</evidence>